<dbReference type="SUPFAM" id="SSF81606">
    <property type="entry name" value="PP2C-like"/>
    <property type="match status" value="2"/>
</dbReference>
<evidence type="ECO:0000256" key="2">
    <source>
        <dbReference type="ARBA" id="ARBA00006702"/>
    </source>
</evidence>
<dbReference type="PROSITE" id="PS01032">
    <property type="entry name" value="PPM_1"/>
    <property type="match status" value="1"/>
</dbReference>
<keyword evidence="4" id="KW-0479">Metal-binding</keyword>
<evidence type="ECO:0000313" key="13">
    <source>
        <dbReference type="Proteomes" id="UP001152799"/>
    </source>
</evidence>
<dbReference type="Proteomes" id="UP001152799">
    <property type="component" value="Chromosome 1"/>
</dbReference>
<dbReference type="EMBL" id="OU892277">
    <property type="protein sequence ID" value="CAG9760876.1"/>
    <property type="molecule type" value="Genomic_DNA"/>
</dbReference>
<evidence type="ECO:0000313" key="12">
    <source>
        <dbReference type="EMBL" id="CAG9760876.1"/>
    </source>
</evidence>
<feature type="compositionally biased region" description="Basic and acidic residues" evidence="10">
    <location>
        <begin position="206"/>
        <end position="220"/>
    </location>
</feature>
<evidence type="ECO:0000256" key="8">
    <source>
        <dbReference type="ARBA" id="ARBA00023211"/>
    </source>
</evidence>
<protein>
    <recommendedName>
        <fullName evidence="3">protein-serine/threonine phosphatase</fullName>
        <ecNumber evidence="3">3.1.3.16</ecNumber>
    </recommendedName>
</protein>
<feature type="compositionally biased region" description="Acidic residues" evidence="10">
    <location>
        <begin position="375"/>
        <end position="398"/>
    </location>
</feature>
<dbReference type="AlphaFoldDB" id="A0A9N9MAN3"/>
<dbReference type="SMART" id="SM00332">
    <property type="entry name" value="PP2Cc"/>
    <property type="match status" value="1"/>
</dbReference>
<dbReference type="PANTHER" id="PTHR13832:SF803">
    <property type="entry name" value="PROTEIN PHOSPHATASE 1G"/>
    <property type="match status" value="1"/>
</dbReference>
<feature type="compositionally biased region" description="Basic and acidic residues" evidence="10">
    <location>
        <begin position="306"/>
        <end position="320"/>
    </location>
</feature>
<feature type="compositionally biased region" description="Basic residues" evidence="10">
    <location>
        <begin position="343"/>
        <end position="353"/>
    </location>
</feature>
<keyword evidence="5 9" id="KW-0378">Hydrolase</keyword>
<feature type="compositionally biased region" description="Basic and acidic residues" evidence="10">
    <location>
        <begin position="649"/>
        <end position="662"/>
    </location>
</feature>
<organism evidence="12 13">
    <name type="scientific">Ceutorhynchus assimilis</name>
    <name type="common">cabbage seed weevil</name>
    <dbReference type="NCBI Taxonomy" id="467358"/>
    <lineage>
        <taxon>Eukaryota</taxon>
        <taxon>Metazoa</taxon>
        <taxon>Ecdysozoa</taxon>
        <taxon>Arthropoda</taxon>
        <taxon>Hexapoda</taxon>
        <taxon>Insecta</taxon>
        <taxon>Pterygota</taxon>
        <taxon>Neoptera</taxon>
        <taxon>Endopterygota</taxon>
        <taxon>Coleoptera</taxon>
        <taxon>Polyphaga</taxon>
        <taxon>Cucujiformia</taxon>
        <taxon>Curculionidae</taxon>
        <taxon>Ceutorhynchinae</taxon>
        <taxon>Ceutorhynchus</taxon>
    </lineage>
</organism>
<evidence type="ECO:0000256" key="7">
    <source>
        <dbReference type="ARBA" id="ARBA00022912"/>
    </source>
</evidence>
<dbReference type="PANTHER" id="PTHR13832">
    <property type="entry name" value="PROTEIN PHOSPHATASE 2C"/>
    <property type="match status" value="1"/>
</dbReference>
<feature type="compositionally biased region" description="Polar residues" evidence="10">
    <location>
        <begin position="294"/>
        <end position="305"/>
    </location>
</feature>
<feature type="compositionally biased region" description="Acidic residues" evidence="10">
    <location>
        <begin position="406"/>
        <end position="444"/>
    </location>
</feature>
<evidence type="ECO:0000256" key="1">
    <source>
        <dbReference type="ARBA" id="ARBA00001936"/>
    </source>
</evidence>
<dbReference type="EC" id="3.1.3.16" evidence="3"/>
<accession>A0A9N9MAN3</accession>
<feature type="region of interest" description="Disordered" evidence="10">
    <location>
        <begin position="635"/>
        <end position="675"/>
    </location>
</feature>
<evidence type="ECO:0000256" key="9">
    <source>
        <dbReference type="RuleBase" id="RU003465"/>
    </source>
</evidence>
<dbReference type="InterPro" id="IPR001932">
    <property type="entry name" value="PPM-type_phosphatase-like_dom"/>
</dbReference>
<evidence type="ECO:0000256" key="10">
    <source>
        <dbReference type="SAM" id="MobiDB-lite"/>
    </source>
</evidence>
<feature type="compositionally biased region" description="Low complexity" evidence="10">
    <location>
        <begin position="180"/>
        <end position="198"/>
    </location>
</feature>
<comment type="similarity">
    <text evidence="2 9">Belongs to the PP2C family.</text>
</comment>
<dbReference type="Gene3D" id="3.60.40.10">
    <property type="entry name" value="PPM-type phosphatase domain"/>
    <property type="match status" value="2"/>
</dbReference>
<evidence type="ECO:0000259" key="11">
    <source>
        <dbReference type="PROSITE" id="PS51746"/>
    </source>
</evidence>
<dbReference type="GO" id="GO:0004722">
    <property type="term" value="F:protein serine/threonine phosphatase activity"/>
    <property type="evidence" value="ECO:0007669"/>
    <property type="project" value="UniProtKB-EC"/>
</dbReference>
<evidence type="ECO:0000256" key="5">
    <source>
        <dbReference type="ARBA" id="ARBA00022801"/>
    </source>
</evidence>
<sequence>MGSYLSKPITEKISLDKSNDKLVCGSSSMQGWRISQEDAHNTILDYDENTSFFAVFDGHGGHEVAKYCEQLLPQFIKETEAYKEGNVEKALIDGFLGFDATLAQPEVIAILKEMAGKKDGEEDSAEEENMSHLFKEASQPIVEVLQKYGTLDHASIRRLRSHENQAKSPMINAKKEDQVSSSSSSYNSTSYTENGSTSKAVNKTTSSHESEENANEKDLSNDISTKTKPNEAMETENKDEVNGSGNSLEDSEEVASKSTIPEITVTSSDSSETKETNSEDKETNSEENEKDKANNGNSPDKNQGVEQEKSETPVSSKDDNSETQDSKGIPMKNGEVCQTPNKSKGKSPMKKPLKPQSTNSPIDAANQLFKKFLESEDIEDTDDESFVEPDDSSSDEEDTIMKGAASDEDSTEGEDEADDEAEDEDVEEEEDERDDDDEDEDSDFTENIKEEPGSDSGCTAVVAILKGCDLYVANAGDSRCIICRNGEAIDMSADHKPEEWLERSRIQNAGGKVTNDGRVNGGLNLSRAIGDHAYKQNKELSDKEQMITALPDVKKVTINPAEDEFMVLACDGIWNFMTSQEVVDFVRANSANKDKLSQICEEMFDHCLAPDTLGDGTGCDNMTAIIVRFNNTMKKRAASPQSEAGSEAPDTKRQKTEEEKESAVSSSSAASSSSS</sequence>
<feature type="compositionally biased region" description="Low complexity" evidence="10">
    <location>
        <begin position="663"/>
        <end position="675"/>
    </location>
</feature>
<dbReference type="InterPro" id="IPR015655">
    <property type="entry name" value="PP2C"/>
</dbReference>
<dbReference type="PROSITE" id="PS51746">
    <property type="entry name" value="PPM_2"/>
    <property type="match status" value="1"/>
</dbReference>
<feature type="compositionally biased region" description="Basic and acidic residues" evidence="10">
    <location>
        <begin position="271"/>
        <end position="293"/>
    </location>
</feature>
<proteinExistence type="inferred from homology"/>
<keyword evidence="7 9" id="KW-0904">Protein phosphatase</keyword>
<evidence type="ECO:0000256" key="3">
    <source>
        <dbReference type="ARBA" id="ARBA00013081"/>
    </source>
</evidence>
<dbReference type="GO" id="GO:0046872">
    <property type="term" value="F:metal ion binding"/>
    <property type="evidence" value="ECO:0007669"/>
    <property type="project" value="UniProtKB-KW"/>
</dbReference>
<keyword evidence="6" id="KW-0460">Magnesium</keyword>
<evidence type="ECO:0000256" key="4">
    <source>
        <dbReference type="ARBA" id="ARBA00022723"/>
    </source>
</evidence>
<evidence type="ECO:0000256" key="6">
    <source>
        <dbReference type="ARBA" id="ARBA00022842"/>
    </source>
</evidence>
<name>A0A9N9MAN3_9CUCU</name>
<comment type="cofactor">
    <cofactor evidence="1">
        <name>Mn(2+)</name>
        <dbReference type="ChEBI" id="CHEBI:29035"/>
    </cofactor>
</comment>
<feature type="compositionally biased region" description="Polar residues" evidence="10">
    <location>
        <begin position="256"/>
        <end position="270"/>
    </location>
</feature>
<dbReference type="CDD" id="cd00143">
    <property type="entry name" value="PP2Cc"/>
    <property type="match status" value="1"/>
</dbReference>
<keyword evidence="13" id="KW-1185">Reference proteome</keyword>
<feature type="compositionally biased region" description="Basic and acidic residues" evidence="10">
    <location>
        <begin position="228"/>
        <end position="241"/>
    </location>
</feature>
<dbReference type="InterPro" id="IPR000222">
    <property type="entry name" value="PP2C_BS"/>
</dbReference>
<reference evidence="12" key="1">
    <citation type="submission" date="2022-01" db="EMBL/GenBank/DDBJ databases">
        <authorList>
            <person name="King R."/>
        </authorList>
    </citation>
    <scope>NUCLEOTIDE SEQUENCE</scope>
</reference>
<dbReference type="InterPro" id="IPR036457">
    <property type="entry name" value="PPM-type-like_dom_sf"/>
</dbReference>
<dbReference type="Pfam" id="PF00481">
    <property type="entry name" value="PP2C"/>
    <property type="match status" value="2"/>
</dbReference>
<feature type="region of interest" description="Disordered" evidence="10">
    <location>
        <begin position="162"/>
        <end position="456"/>
    </location>
</feature>
<gene>
    <name evidence="12" type="ORF">CEUTPL_LOCUS1593</name>
</gene>
<dbReference type="OrthoDB" id="10264738at2759"/>
<keyword evidence="8" id="KW-0464">Manganese</keyword>
<feature type="domain" description="PPM-type phosphatase" evidence="11">
    <location>
        <begin position="23"/>
        <end position="629"/>
    </location>
</feature>